<evidence type="ECO:0000313" key="13">
    <source>
        <dbReference type="EMBL" id="KAG6772834.1"/>
    </source>
</evidence>
<keyword evidence="4" id="KW-1017">Isopeptide bond</keyword>
<evidence type="ECO:0000256" key="6">
    <source>
        <dbReference type="ARBA" id="ARBA00022843"/>
    </source>
</evidence>
<dbReference type="SMART" id="SM00571">
    <property type="entry name" value="DDT"/>
    <property type="match status" value="1"/>
</dbReference>
<evidence type="ECO:0000256" key="9">
    <source>
        <dbReference type="ARBA" id="ARBA00023242"/>
    </source>
</evidence>
<keyword evidence="14" id="KW-1185">Reference proteome</keyword>
<dbReference type="PANTHER" id="PTHR31169">
    <property type="entry name" value="OS05G0300700 PROTEIN"/>
    <property type="match status" value="1"/>
</dbReference>
<reference evidence="13" key="1">
    <citation type="journal article" date="2020" name="bioRxiv">
        <title>Hybrid origin of Populus tomentosa Carr. identified through genome sequencing and phylogenomic analysis.</title>
        <authorList>
            <person name="An X."/>
            <person name="Gao K."/>
            <person name="Chen Z."/>
            <person name="Li J."/>
            <person name="Yang X."/>
            <person name="Yang X."/>
            <person name="Zhou J."/>
            <person name="Guo T."/>
            <person name="Zhao T."/>
            <person name="Huang S."/>
            <person name="Miao D."/>
            <person name="Khan W.U."/>
            <person name="Rao P."/>
            <person name="Ye M."/>
            <person name="Lei B."/>
            <person name="Liao W."/>
            <person name="Wang J."/>
            <person name="Ji L."/>
            <person name="Li Y."/>
            <person name="Guo B."/>
            <person name="Mustafa N.S."/>
            <person name="Li S."/>
            <person name="Yun Q."/>
            <person name="Keller S.R."/>
            <person name="Mao J."/>
            <person name="Zhang R."/>
            <person name="Strauss S.H."/>
        </authorList>
    </citation>
    <scope>NUCLEOTIDE SEQUENCE</scope>
    <source>
        <strain evidence="13">GM15</strain>
        <tissue evidence="13">Leaf</tissue>
    </source>
</reference>
<comment type="caution">
    <text evidence="13">The sequence shown here is derived from an EMBL/GenBank/DDBJ whole genome shotgun (WGS) entry which is preliminary data.</text>
</comment>
<dbReference type="Pfam" id="PF10497">
    <property type="entry name" value="zf-4CXXC_R1"/>
    <property type="match status" value="1"/>
</dbReference>
<dbReference type="InterPro" id="IPR040221">
    <property type="entry name" value="CDCA7/CDA7L"/>
</dbReference>
<dbReference type="GO" id="GO:0005634">
    <property type="term" value="C:nucleus"/>
    <property type="evidence" value="ECO:0007669"/>
    <property type="project" value="UniProtKB-SubCell"/>
</dbReference>
<evidence type="ECO:0000256" key="5">
    <source>
        <dbReference type="ARBA" id="ARBA00022553"/>
    </source>
</evidence>
<keyword evidence="5" id="KW-0597">Phosphoprotein</keyword>
<comment type="subcellular location">
    <subcellularLocation>
        <location evidence="2">Cytoplasm</location>
    </subcellularLocation>
    <subcellularLocation>
        <location evidence="1">Nucleus</location>
    </subcellularLocation>
</comment>
<evidence type="ECO:0000256" key="2">
    <source>
        <dbReference type="ARBA" id="ARBA00004496"/>
    </source>
</evidence>
<dbReference type="InterPro" id="IPR028942">
    <property type="entry name" value="WHIM1_dom"/>
</dbReference>
<feature type="domain" description="DDT" evidence="12">
    <location>
        <begin position="445"/>
        <end position="510"/>
    </location>
</feature>
<keyword evidence="7" id="KW-0805">Transcription regulation</keyword>
<evidence type="ECO:0000313" key="14">
    <source>
        <dbReference type="Proteomes" id="UP000886885"/>
    </source>
</evidence>
<protein>
    <recommendedName>
        <fullName evidence="12">DDT domain-containing protein</fullName>
    </recommendedName>
</protein>
<dbReference type="EMBL" id="JAAWWB010000011">
    <property type="protein sequence ID" value="KAG6772834.1"/>
    <property type="molecule type" value="Genomic_DNA"/>
</dbReference>
<feature type="compositionally biased region" description="Basic and acidic residues" evidence="11">
    <location>
        <begin position="282"/>
        <end position="300"/>
    </location>
</feature>
<keyword evidence="10" id="KW-0175">Coiled coil</keyword>
<dbReference type="PANTHER" id="PTHR31169:SF8">
    <property type="entry name" value="ZINC-FINGER DOMAIN OF MONOAMINE-OXIDASE A REPRESSOR R1 PROTEIN"/>
    <property type="match status" value="1"/>
</dbReference>
<sequence>MISKYKNTREEVVSSPNTRNIFRPWPALRNEMKSHQTDKETEERRRTPQKALFFFCLTENSFAAMAVTSSPAGSNGKEVVEKSRAECPGVRVVGGRIYDSQNGKTCHQCRQKTMDFIAACTTQKGNKLCTLKFCHKCLLNRYGEKAEEVAMLDDWQCPKCRGICNCSLCMKRRGHKPTGILVRTAKENGFSSVSELLQVKGPENLSHYKDVNDNNVSPKKSALSEEESTVTSPRKSGNEDSFEENIDMNLHAQNLTPISFGKKSKKTKRKEPEEVSDGNMDAETRFKESGLKKSKKEGTKEVSNGGRNGEASSKARITAEVSENKAKINEKDKCDVVKDKNEDAFVEKKRSKTQPQEFSKNEVLLGTNYYGGIVCGVRNDKIRTETKKDGDSCKVNKFPSEFQTKSKTAKERRLTTEIQNKETDMDIKLPQGTYLMAVAGFELPPEDVGNALQFLEFCASFGKVLGLKKGQADTILGEIVNGHRGRRSQSYHLAQIHVQLLSVIQKDIGEESPTLTATNDNSWFKALGKCISKCLFISKEILSGSFDLDNEGYDNLKSSEKLRLLNFLCDEALNTKELRSWIDDENSKFLERKKGAKEKVYAAKEKEKNLKKKMQDEVAKAIIEKNGAPNSVSNHKELVSQIKSEAAQAHAEMLEAMGMAQKKRLSNAVRTDPVLLDVDGRAFWKLNGHDGQSAILLQDMGAWNSVAPSEKWLAYADEQKMDIEKYISFSRTKLRRVQQKAIETPSIEIDTETSSIDI</sequence>
<dbReference type="GO" id="GO:0006355">
    <property type="term" value="P:regulation of DNA-templated transcription"/>
    <property type="evidence" value="ECO:0007669"/>
    <property type="project" value="InterPro"/>
</dbReference>
<dbReference type="Proteomes" id="UP000886885">
    <property type="component" value="Chromosome 6A"/>
</dbReference>
<feature type="coiled-coil region" evidence="10">
    <location>
        <begin position="593"/>
        <end position="624"/>
    </location>
</feature>
<evidence type="ECO:0000256" key="8">
    <source>
        <dbReference type="ARBA" id="ARBA00023163"/>
    </source>
</evidence>
<name>A0A8X8D1Q2_POPTO</name>
<dbReference type="InterPro" id="IPR018866">
    <property type="entry name" value="Znf-4CXXC_R1"/>
</dbReference>
<evidence type="ECO:0000256" key="11">
    <source>
        <dbReference type="SAM" id="MobiDB-lite"/>
    </source>
</evidence>
<dbReference type="OrthoDB" id="298344at2759"/>
<dbReference type="AlphaFoldDB" id="A0A8X8D1Q2"/>
<evidence type="ECO:0000256" key="3">
    <source>
        <dbReference type="ARBA" id="ARBA00022490"/>
    </source>
</evidence>
<keyword evidence="9" id="KW-0539">Nucleus</keyword>
<evidence type="ECO:0000256" key="4">
    <source>
        <dbReference type="ARBA" id="ARBA00022499"/>
    </source>
</evidence>
<keyword evidence="6" id="KW-0832">Ubl conjugation</keyword>
<dbReference type="Pfam" id="PF15612">
    <property type="entry name" value="WHIM1"/>
    <property type="match status" value="1"/>
</dbReference>
<evidence type="ECO:0000256" key="1">
    <source>
        <dbReference type="ARBA" id="ARBA00004123"/>
    </source>
</evidence>
<organism evidence="13 14">
    <name type="scientific">Populus tomentosa</name>
    <name type="common">Chinese white poplar</name>
    <dbReference type="NCBI Taxonomy" id="118781"/>
    <lineage>
        <taxon>Eukaryota</taxon>
        <taxon>Viridiplantae</taxon>
        <taxon>Streptophyta</taxon>
        <taxon>Embryophyta</taxon>
        <taxon>Tracheophyta</taxon>
        <taxon>Spermatophyta</taxon>
        <taxon>Magnoliopsida</taxon>
        <taxon>eudicotyledons</taxon>
        <taxon>Gunneridae</taxon>
        <taxon>Pentapetalae</taxon>
        <taxon>rosids</taxon>
        <taxon>fabids</taxon>
        <taxon>Malpighiales</taxon>
        <taxon>Salicaceae</taxon>
        <taxon>Saliceae</taxon>
        <taxon>Populus</taxon>
    </lineage>
</organism>
<dbReference type="InterPro" id="IPR018501">
    <property type="entry name" value="DDT_dom"/>
</dbReference>
<gene>
    <name evidence="13" type="ORF">POTOM_024259</name>
</gene>
<dbReference type="PROSITE" id="PS50827">
    <property type="entry name" value="DDT"/>
    <property type="match status" value="1"/>
</dbReference>
<dbReference type="GO" id="GO:0005737">
    <property type="term" value="C:cytoplasm"/>
    <property type="evidence" value="ECO:0007669"/>
    <property type="project" value="UniProtKB-SubCell"/>
</dbReference>
<accession>A0A8X8D1Q2</accession>
<keyword evidence="3" id="KW-0963">Cytoplasm</keyword>
<evidence type="ECO:0000259" key="12">
    <source>
        <dbReference type="PROSITE" id="PS50827"/>
    </source>
</evidence>
<evidence type="ECO:0000256" key="10">
    <source>
        <dbReference type="SAM" id="Coils"/>
    </source>
</evidence>
<proteinExistence type="predicted"/>
<feature type="region of interest" description="Disordered" evidence="11">
    <location>
        <begin position="204"/>
        <end position="324"/>
    </location>
</feature>
<keyword evidence="8" id="KW-0804">Transcription</keyword>
<evidence type="ECO:0000256" key="7">
    <source>
        <dbReference type="ARBA" id="ARBA00023015"/>
    </source>
</evidence>
<feature type="region of interest" description="Disordered" evidence="11">
    <location>
        <begin position="1"/>
        <end position="21"/>
    </location>
</feature>